<accession>A0ABW5VGW8</accession>
<feature type="transmembrane region" description="Helical" evidence="1">
    <location>
        <begin position="151"/>
        <end position="168"/>
    </location>
</feature>
<keyword evidence="1" id="KW-1133">Transmembrane helix</keyword>
<evidence type="ECO:0000259" key="2">
    <source>
        <dbReference type="Pfam" id="PF01757"/>
    </source>
</evidence>
<name>A0ABW5VGW8_9FLAO</name>
<feature type="transmembrane region" description="Helical" evidence="1">
    <location>
        <begin position="209"/>
        <end position="226"/>
    </location>
</feature>
<feature type="transmembrane region" description="Helical" evidence="1">
    <location>
        <begin position="180"/>
        <end position="197"/>
    </location>
</feature>
<keyword evidence="3" id="KW-0808">Transferase</keyword>
<dbReference type="EMBL" id="JBHUOK010000030">
    <property type="protein sequence ID" value="MFD2790545.1"/>
    <property type="molecule type" value="Genomic_DNA"/>
</dbReference>
<feature type="transmembrane region" description="Helical" evidence="1">
    <location>
        <begin position="41"/>
        <end position="58"/>
    </location>
</feature>
<evidence type="ECO:0000313" key="4">
    <source>
        <dbReference type="Proteomes" id="UP001597532"/>
    </source>
</evidence>
<feature type="transmembrane region" description="Helical" evidence="1">
    <location>
        <begin position="15"/>
        <end position="35"/>
    </location>
</feature>
<feature type="transmembrane region" description="Helical" evidence="1">
    <location>
        <begin position="277"/>
        <end position="298"/>
    </location>
</feature>
<dbReference type="Proteomes" id="UP001597532">
    <property type="component" value="Unassembled WGS sequence"/>
</dbReference>
<feature type="transmembrane region" description="Helical" evidence="1">
    <location>
        <begin position="318"/>
        <end position="337"/>
    </location>
</feature>
<dbReference type="InterPro" id="IPR002656">
    <property type="entry name" value="Acyl_transf_3_dom"/>
</dbReference>
<keyword evidence="1" id="KW-0812">Transmembrane</keyword>
<protein>
    <submittedName>
        <fullName evidence="3">Acyltransferase</fullName>
        <ecNumber evidence="3">2.3.1.-</ecNumber>
    </submittedName>
</protein>
<dbReference type="GO" id="GO:0016746">
    <property type="term" value="F:acyltransferase activity"/>
    <property type="evidence" value="ECO:0007669"/>
    <property type="project" value="UniProtKB-KW"/>
</dbReference>
<feature type="domain" description="Acyltransferase 3" evidence="2">
    <location>
        <begin position="11"/>
        <end position="332"/>
    </location>
</feature>
<feature type="transmembrane region" description="Helical" evidence="1">
    <location>
        <begin position="78"/>
        <end position="98"/>
    </location>
</feature>
<feature type="transmembrane region" description="Helical" evidence="1">
    <location>
        <begin position="118"/>
        <end position="139"/>
    </location>
</feature>
<dbReference type="Pfam" id="PF01757">
    <property type="entry name" value="Acyl_transf_3"/>
    <property type="match status" value="1"/>
</dbReference>
<dbReference type="EC" id="2.3.1.-" evidence="3"/>
<gene>
    <name evidence="3" type="ORF">ACFS1K_12300</name>
</gene>
<keyword evidence="1" id="KW-0472">Membrane</keyword>
<proteinExistence type="predicted"/>
<reference evidence="4" key="1">
    <citation type="journal article" date="2019" name="Int. J. Syst. Evol. Microbiol.">
        <title>The Global Catalogue of Microorganisms (GCM) 10K type strain sequencing project: providing services to taxonomists for standard genome sequencing and annotation.</title>
        <authorList>
            <consortium name="The Broad Institute Genomics Platform"/>
            <consortium name="The Broad Institute Genome Sequencing Center for Infectious Disease"/>
            <person name="Wu L."/>
            <person name="Ma J."/>
        </authorList>
    </citation>
    <scope>NUCLEOTIDE SEQUENCE [LARGE SCALE GENOMIC DNA]</scope>
    <source>
        <strain evidence="4">KCTC 52924</strain>
    </source>
</reference>
<keyword evidence="4" id="KW-1185">Reference proteome</keyword>
<feature type="transmembrane region" description="Helical" evidence="1">
    <location>
        <begin position="246"/>
        <end position="265"/>
    </location>
</feature>
<comment type="caution">
    <text evidence="3">The sequence shown here is derived from an EMBL/GenBank/DDBJ whole genome shotgun (WGS) entry which is preliminary data.</text>
</comment>
<keyword evidence="3" id="KW-0012">Acyltransferase</keyword>
<evidence type="ECO:0000256" key="1">
    <source>
        <dbReference type="SAM" id="Phobius"/>
    </source>
</evidence>
<sequence>MHNTIKKERNIKLDLIRFSGVLIIMIAHSSPPSWLFQLRNFGTPLLILGSALTYSFIYKNRSINKREFFKKRLKRLIIPLWVFLTFFFLFFWIASLIIQKDYPFSTMRIFNSYNLYHGIGFVWIFKVYIILALITPFGLKISYSKISNLKYFVSLIILYLFYEISMYYFFHSIPDGLKDLISQFFLIIIPYSALFFYGLRLHTLSNRNIAIIIVTSFIIFMLLAFQKYNEFGIFIPTQGYKYPPTLYYLSYAFFFINLIYFFVMKCIRLTEPKKNKIIIWLSTNSLWIYLWHIFAYYLWEFLVGRLISPEIFGSFGKFLINTCFLLIFGVVMTLIQIDQVDKLTIKSSTSSKKALSLLK</sequence>
<evidence type="ECO:0000313" key="3">
    <source>
        <dbReference type="EMBL" id="MFD2790545.1"/>
    </source>
</evidence>
<dbReference type="RefSeq" id="WP_251806750.1">
    <property type="nucleotide sequence ID" value="NZ_CP166679.1"/>
</dbReference>
<organism evidence="3 4">
    <name type="scientific">Arenibacter antarcticus</name>
    <dbReference type="NCBI Taxonomy" id="2040469"/>
    <lineage>
        <taxon>Bacteria</taxon>
        <taxon>Pseudomonadati</taxon>
        <taxon>Bacteroidota</taxon>
        <taxon>Flavobacteriia</taxon>
        <taxon>Flavobacteriales</taxon>
        <taxon>Flavobacteriaceae</taxon>
        <taxon>Arenibacter</taxon>
    </lineage>
</organism>